<dbReference type="RefSeq" id="WP_326505911.1">
    <property type="nucleotide sequence ID" value="NZ_JAWIIV010000005.1"/>
</dbReference>
<dbReference type="SUPFAM" id="SSF51261">
    <property type="entry name" value="Duplicated hybrid motif"/>
    <property type="match status" value="1"/>
</dbReference>
<evidence type="ECO:0000259" key="2">
    <source>
        <dbReference type="Pfam" id="PF01551"/>
    </source>
</evidence>
<keyword evidence="1" id="KW-1133">Transmembrane helix</keyword>
<evidence type="ECO:0000313" key="3">
    <source>
        <dbReference type="EMBL" id="MEC4719197.1"/>
    </source>
</evidence>
<keyword evidence="3" id="KW-0378">Hydrolase</keyword>
<accession>A0ABU6J6C7</accession>
<dbReference type="InterPro" id="IPR016047">
    <property type="entry name" value="M23ase_b-sheet_dom"/>
</dbReference>
<organism evidence="3 4">
    <name type="scientific">Noviherbaspirillum album</name>
    <dbReference type="NCBI Taxonomy" id="3080276"/>
    <lineage>
        <taxon>Bacteria</taxon>
        <taxon>Pseudomonadati</taxon>
        <taxon>Pseudomonadota</taxon>
        <taxon>Betaproteobacteria</taxon>
        <taxon>Burkholderiales</taxon>
        <taxon>Oxalobacteraceae</taxon>
        <taxon>Noviherbaspirillum</taxon>
    </lineage>
</organism>
<sequence length="317" mass="34691">MQIILLHPRFNAKSVTLTHWHLLFAALAFIIAVIASASLLYYFTFRHATELDIPLVKEALASATQDDTDKKDRYVRENLTAMAMKLGEMQAQLMRLDALGERVQGLAGVKPQEFNFKELPGRGGAAPSGIKEKPLSMNEFQQLLETTAKDVEHRADYMNVVETTLMSQKIRSKLLPTTQPVNVSYNASGFGWRLDPFNGRSAFHEGIDFAAAPGTPIVAAAGGVVIAAEYHHQFGNMLEIDHGNDMVTRYAHASRLHAKLGDIVKRGQHVADIGSTGRSTGAHLHFEVLVKGVQQDPHKFLAAGADQAKLAALASKD</sequence>
<dbReference type="Proteomes" id="UP001352263">
    <property type="component" value="Unassembled WGS sequence"/>
</dbReference>
<evidence type="ECO:0000313" key="4">
    <source>
        <dbReference type="Proteomes" id="UP001352263"/>
    </source>
</evidence>
<name>A0ABU6J6C7_9BURK</name>
<dbReference type="InterPro" id="IPR011055">
    <property type="entry name" value="Dup_hybrid_motif"/>
</dbReference>
<feature type="transmembrane region" description="Helical" evidence="1">
    <location>
        <begin position="20"/>
        <end position="43"/>
    </location>
</feature>
<dbReference type="PANTHER" id="PTHR21666">
    <property type="entry name" value="PEPTIDASE-RELATED"/>
    <property type="match status" value="1"/>
</dbReference>
<feature type="domain" description="M23ase beta-sheet core" evidence="2">
    <location>
        <begin position="203"/>
        <end position="297"/>
    </location>
</feature>
<dbReference type="EC" id="3.4.24.-" evidence="3"/>
<dbReference type="CDD" id="cd12797">
    <property type="entry name" value="M23_peptidase"/>
    <property type="match status" value="1"/>
</dbReference>
<dbReference type="Gene3D" id="2.70.70.10">
    <property type="entry name" value="Glucose Permease (Domain IIA)"/>
    <property type="match status" value="1"/>
</dbReference>
<proteinExistence type="predicted"/>
<protein>
    <submittedName>
        <fullName evidence="3">M23 family metallopeptidase</fullName>
        <ecNumber evidence="3">3.4.24.-</ecNumber>
    </submittedName>
</protein>
<dbReference type="InterPro" id="IPR050570">
    <property type="entry name" value="Cell_wall_metabolism_enzyme"/>
</dbReference>
<evidence type="ECO:0000256" key="1">
    <source>
        <dbReference type="SAM" id="Phobius"/>
    </source>
</evidence>
<keyword evidence="1" id="KW-0472">Membrane</keyword>
<reference evidence="3 4" key="1">
    <citation type="submission" date="2023-10" db="EMBL/GenBank/DDBJ databases">
        <title>Noviherbaspirillum sp. CPCC 100848 genome assembly.</title>
        <authorList>
            <person name="Li X.Y."/>
            <person name="Fang X.M."/>
        </authorList>
    </citation>
    <scope>NUCLEOTIDE SEQUENCE [LARGE SCALE GENOMIC DNA]</scope>
    <source>
        <strain evidence="3 4">CPCC 100848</strain>
    </source>
</reference>
<dbReference type="PANTHER" id="PTHR21666:SF291">
    <property type="entry name" value="STAGE II SPORULATION PROTEIN Q"/>
    <property type="match status" value="1"/>
</dbReference>
<keyword evidence="1" id="KW-0812">Transmembrane</keyword>
<dbReference type="GO" id="GO:0016787">
    <property type="term" value="F:hydrolase activity"/>
    <property type="evidence" value="ECO:0007669"/>
    <property type="project" value="UniProtKB-KW"/>
</dbReference>
<dbReference type="EMBL" id="JAWIIV010000005">
    <property type="protein sequence ID" value="MEC4719197.1"/>
    <property type="molecule type" value="Genomic_DNA"/>
</dbReference>
<keyword evidence="4" id="KW-1185">Reference proteome</keyword>
<gene>
    <name evidence="3" type="ORF">RY831_08560</name>
</gene>
<dbReference type="Pfam" id="PF01551">
    <property type="entry name" value="Peptidase_M23"/>
    <property type="match status" value="1"/>
</dbReference>
<comment type="caution">
    <text evidence="3">The sequence shown here is derived from an EMBL/GenBank/DDBJ whole genome shotgun (WGS) entry which is preliminary data.</text>
</comment>